<sequence>MITGCYSNSNTNGTSSNSNQAKSVKNNTIKEYKLVPNGAPELAGGPENKNRNTQPLTLEELRKKYRSNFHFSGPSTPPRVALTFDDAPDQLFTPRVLDVLKEYKVKATFFVVGNRAQKHPDIINRIVKEGHILGNHTYNHPNLAKVSNTVFQREVSDTQQTIKKLTGKTMRYLRPPYGNITEEQIKWLVSKNISIVNWNVDSLDWKGLNAEQVLANVMGDVTAGAIVLQHSAGGEGEDLSGTVQALPQIIKQLRNQGIELVTVPELLKKPAYK</sequence>
<dbReference type="Proteomes" id="UP000634529">
    <property type="component" value="Unassembled WGS sequence"/>
</dbReference>
<dbReference type="SUPFAM" id="SSF88713">
    <property type="entry name" value="Glycoside hydrolase/deacetylase"/>
    <property type="match status" value="1"/>
</dbReference>
<organism evidence="5 6">
    <name type="scientific">Paenibacillus arenosi</name>
    <dbReference type="NCBI Taxonomy" id="2774142"/>
    <lineage>
        <taxon>Bacteria</taxon>
        <taxon>Bacillati</taxon>
        <taxon>Bacillota</taxon>
        <taxon>Bacilli</taxon>
        <taxon>Bacillales</taxon>
        <taxon>Paenibacillaceae</taxon>
        <taxon>Paenibacillus</taxon>
    </lineage>
</organism>
<gene>
    <name evidence="5" type="ORF">IFO66_07075</name>
</gene>
<feature type="domain" description="NodB homology" evidence="4">
    <location>
        <begin position="78"/>
        <end position="261"/>
    </location>
</feature>
<dbReference type="PANTHER" id="PTHR10587">
    <property type="entry name" value="GLYCOSYL TRANSFERASE-RELATED"/>
    <property type="match status" value="1"/>
</dbReference>
<dbReference type="CDD" id="cd10917">
    <property type="entry name" value="CE4_NodB_like_6s_7s"/>
    <property type="match status" value="1"/>
</dbReference>
<protein>
    <submittedName>
        <fullName evidence="5">Polysaccharide deacetylase family protein</fullName>
    </submittedName>
</protein>
<dbReference type="InterPro" id="IPR050248">
    <property type="entry name" value="Polysacc_deacetylase_ArnD"/>
</dbReference>
<proteinExistence type="predicted"/>
<evidence type="ECO:0000313" key="5">
    <source>
        <dbReference type="EMBL" id="MBD8498068.1"/>
    </source>
</evidence>
<dbReference type="Gene3D" id="3.20.20.370">
    <property type="entry name" value="Glycoside hydrolase/deacetylase"/>
    <property type="match status" value="1"/>
</dbReference>
<feature type="compositionally biased region" description="Low complexity" evidence="3">
    <location>
        <begin position="7"/>
        <end position="19"/>
    </location>
</feature>
<dbReference type="Pfam" id="PF01522">
    <property type="entry name" value="Polysacc_deac_1"/>
    <property type="match status" value="1"/>
</dbReference>
<keyword evidence="1" id="KW-0479">Metal-binding</keyword>
<reference evidence="5 6" key="1">
    <citation type="submission" date="2020-09" db="EMBL/GenBank/DDBJ databases">
        <title>Paenibacillus sp. CAU 1523 isolated from sand of Haeundae Beach.</title>
        <authorList>
            <person name="Kim W."/>
        </authorList>
    </citation>
    <scope>NUCLEOTIDE SEQUENCE [LARGE SCALE GENOMIC DNA]</scope>
    <source>
        <strain evidence="5 6">CAU 1523</strain>
    </source>
</reference>
<keyword evidence="6" id="KW-1185">Reference proteome</keyword>
<feature type="region of interest" description="Disordered" evidence="3">
    <location>
        <begin position="1"/>
        <end position="22"/>
    </location>
</feature>
<evidence type="ECO:0000256" key="2">
    <source>
        <dbReference type="ARBA" id="ARBA00022801"/>
    </source>
</evidence>
<dbReference type="InterPro" id="IPR002509">
    <property type="entry name" value="NODB_dom"/>
</dbReference>
<dbReference type="EMBL" id="JACYTN010000003">
    <property type="protein sequence ID" value="MBD8498068.1"/>
    <property type="molecule type" value="Genomic_DNA"/>
</dbReference>
<evidence type="ECO:0000313" key="6">
    <source>
        <dbReference type="Proteomes" id="UP000634529"/>
    </source>
</evidence>
<keyword evidence="2" id="KW-0378">Hydrolase</keyword>
<evidence type="ECO:0000256" key="3">
    <source>
        <dbReference type="SAM" id="MobiDB-lite"/>
    </source>
</evidence>
<dbReference type="PANTHER" id="PTHR10587:SF133">
    <property type="entry name" value="CHITIN DEACETYLASE 1-RELATED"/>
    <property type="match status" value="1"/>
</dbReference>
<evidence type="ECO:0000259" key="4">
    <source>
        <dbReference type="PROSITE" id="PS51677"/>
    </source>
</evidence>
<accession>A0ABR9AWK3</accession>
<comment type="caution">
    <text evidence="5">The sequence shown here is derived from an EMBL/GenBank/DDBJ whole genome shotgun (WGS) entry which is preliminary data.</text>
</comment>
<evidence type="ECO:0000256" key="1">
    <source>
        <dbReference type="ARBA" id="ARBA00022723"/>
    </source>
</evidence>
<dbReference type="PROSITE" id="PS51677">
    <property type="entry name" value="NODB"/>
    <property type="match status" value="1"/>
</dbReference>
<dbReference type="InterPro" id="IPR011330">
    <property type="entry name" value="Glyco_hydro/deAcase_b/a-brl"/>
</dbReference>
<name>A0ABR9AWK3_9BACL</name>